<organism evidence="2 3">
    <name type="scientific">Geomesophilobacter sediminis</name>
    <dbReference type="NCBI Taxonomy" id="2798584"/>
    <lineage>
        <taxon>Bacteria</taxon>
        <taxon>Pseudomonadati</taxon>
        <taxon>Thermodesulfobacteriota</taxon>
        <taxon>Desulfuromonadia</taxon>
        <taxon>Geobacterales</taxon>
        <taxon>Geobacteraceae</taxon>
        <taxon>Geomesophilobacter</taxon>
    </lineage>
</organism>
<dbReference type="AlphaFoldDB" id="A0A8J7LYL0"/>
<sequence length="247" mass="28819">MLLKHRDGRQALIREIDRILTLPLTLEQRVQIERDRESLETLEQQEARIAKALDFHYKDAMNWAIIHDLRLERYDDVAEMDHVVINRFLDVYVLDTKYYHYGMKVTEEGEFFLWEGKDYRPVDSPLTLNQMNIDVLRQSVGERDLGPRRLDFPVPVKYRNVLIFDPASNLVKPQAAAIDLTAVLKSDEFVPKAEMSTANKAAVDASKMVSYDVLREFGEKLVRLHRRRPEPDLLARYGLNPEEHGSQ</sequence>
<evidence type="ECO:0000313" key="3">
    <source>
        <dbReference type="Proteomes" id="UP000636888"/>
    </source>
</evidence>
<dbReference type="Proteomes" id="UP000636888">
    <property type="component" value="Unassembled WGS sequence"/>
</dbReference>
<protein>
    <submittedName>
        <fullName evidence="2">NERD domain-containing protein</fullName>
    </submittedName>
</protein>
<feature type="domain" description="NERD" evidence="1">
    <location>
        <begin position="44"/>
        <end position="147"/>
    </location>
</feature>
<comment type="caution">
    <text evidence="2">The sequence shown here is derived from an EMBL/GenBank/DDBJ whole genome shotgun (WGS) entry which is preliminary data.</text>
</comment>
<name>A0A8J7LYL0_9BACT</name>
<proteinExistence type="predicted"/>
<accession>A0A8J7LYL0</accession>
<evidence type="ECO:0000313" key="2">
    <source>
        <dbReference type="EMBL" id="MBJ6725002.1"/>
    </source>
</evidence>
<gene>
    <name evidence="2" type="ORF">JFN93_09805</name>
</gene>
<dbReference type="InterPro" id="IPR011528">
    <property type="entry name" value="NERD"/>
</dbReference>
<keyword evidence="3" id="KW-1185">Reference proteome</keyword>
<reference evidence="2" key="1">
    <citation type="submission" date="2020-12" db="EMBL/GenBank/DDBJ databases">
        <title>Geomonas sp. Red875, isolated from river sediment.</title>
        <authorList>
            <person name="Xu Z."/>
            <person name="Zhang Z."/>
            <person name="Masuda Y."/>
            <person name="Itoh H."/>
            <person name="Senoo K."/>
        </authorList>
    </citation>
    <scope>NUCLEOTIDE SEQUENCE</scope>
    <source>
        <strain evidence="2">Red875</strain>
    </source>
</reference>
<dbReference type="Pfam" id="PF08378">
    <property type="entry name" value="NERD"/>
    <property type="match status" value="1"/>
</dbReference>
<dbReference type="RefSeq" id="WP_199383895.1">
    <property type="nucleotide sequence ID" value="NZ_JAEMHM010000007.1"/>
</dbReference>
<evidence type="ECO:0000259" key="1">
    <source>
        <dbReference type="Pfam" id="PF08378"/>
    </source>
</evidence>
<dbReference type="EMBL" id="JAEMHM010000007">
    <property type="protein sequence ID" value="MBJ6725002.1"/>
    <property type="molecule type" value="Genomic_DNA"/>
</dbReference>